<name>D5EHH3_AMICL</name>
<protein>
    <submittedName>
        <fullName evidence="1">Uncharacterized protein</fullName>
    </submittedName>
</protein>
<dbReference type="RefSeq" id="WP_013049267.1">
    <property type="nucleotide sequence ID" value="NC_014011.1"/>
</dbReference>
<reference evidence="1 2" key="1">
    <citation type="journal article" date="2010" name="Stand. Genomic Sci.">
        <title>Complete genome sequence of Aminobacterium colombiense type strain (ALA-1).</title>
        <authorList>
            <person name="Chertkov O."/>
            <person name="Sikorski J."/>
            <person name="Brambilla E."/>
            <person name="Lapidus A."/>
            <person name="Copeland A."/>
            <person name="Glavina Del Rio T."/>
            <person name="Nolan M."/>
            <person name="Lucas S."/>
            <person name="Tice H."/>
            <person name="Cheng J.F."/>
            <person name="Han C."/>
            <person name="Detter J.C."/>
            <person name="Bruce D."/>
            <person name="Tapia R."/>
            <person name="Goodwin L."/>
            <person name="Pitluck S."/>
            <person name="Liolios K."/>
            <person name="Ivanova N."/>
            <person name="Mavromatis K."/>
            <person name="Ovchinnikova G."/>
            <person name="Pati A."/>
            <person name="Chen A."/>
            <person name="Palaniappan K."/>
            <person name="Land M."/>
            <person name="Hauser L."/>
            <person name="Chang Y.J."/>
            <person name="Jeffries C.D."/>
            <person name="Spring S."/>
            <person name="Rohde M."/>
            <person name="Goker M."/>
            <person name="Bristow J."/>
            <person name="Eisen J.A."/>
            <person name="Markowitz V."/>
            <person name="Hugenholtz P."/>
            <person name="Kyrpides N.C."/>
            <person name="Klenk H.P."/>
        </authorList>
    </citation>
    <scope>NUCLEOTIDE SEQUENCE [LARGE SCALE GENOMIC DNA]</scope>
    <source>
        <strain evidence="2">DSM 12261 / ALA-1</strain>
    </source>
</reference>
<gene>
    <name evidence="1" type="ordered locus">Amico_1894</name>
</gene>
<dbReference type="AlphaFoldDB" id="D5EHH3"/>
<organism evidence="1 2">
    <name type="scientific">Aminobacterium colombiense (strain DSM 12261 / ALA-1)</name>
    <dbReference type="NCBI Taxonomy" id="572547"/>
    <lineage>
        <taxon>Bacteria</taxon>
        <taxon>Thermotogati</taxon>
        <taxon>Synergistota</taxon>
        <taxon>Synergistia</taxon>
        <taxon>Synergistales</taxon>
        <taxon>Aminobacteriaceae</taxon>
        <taxon>Aminobacterium</taxon>
    </lineage>
</organism>
<dbReference type="Proteomes" id="UP000002366">
    <property type="component" value="Chromosome"/>
</dbReference>
<keyword evidence="2" id="KW-1185">Reference proteome</keyword>
<proteinExistence type="predicted"/>
<evidence type="ECO:0000313" key="1">
    <source>
        <dbReference type="EMBL" id="ADE58005.1"/>
    </source>
</evidence>
<dbReference type="KEGG" id="aco:Amico_1894"/>
<sequence length="164" mass="18682">MKREHVDLFQNFLTPSGVTLLEQTVNALETNCPSLPERETHSTIFSPIDRYISYVNGSLNRDGNIVISADFLENTRLLINTLRRDIEAVSVPHEEDLQLRSGERALFVEAHFNLINAARDWMSAVALESSSEITKIYLLYCRTCLRSLRLLEPLWSSSEKEAIA</sequence>
<dbReference type="HOGENOM" id="CLU_1615576_0_0_0"/>
<accession>D5EHH3</accession>
<evidence type="ECO:0000313" key="2">
    <source>
        <dbReference type="Proteomes" id="UP000002366"/>
    </source>
</evidence>
<dbReference type="EMBL" id="CP001997">
    <property type="protein sequence ID" value="ADE58005.1"/>
    <property type="molecule type" value="Genomic_DNA"/>
</dbReference>
<dbReference type="OrthoDB" id="9825664at2"/>